<feature type="domain" description="CARDB" evidence="1">
    <location>
        <begin position="1147"/>
        <end position="1272"/>
    </location>
</feature>
<evidence type="ECO:0000313" key="3">
    <source>
        <dbReference type="Proteomes" id="UP000256345"/>
    </source>
</evidence>
<dbReference type="InterPro" id="IPR013783">
    <property type="entry name" value="Ig-like_fold"/>
</dbReference>
<proteinExistence type="predicted"/>
<dbReference type="EMBL" id="QUMU01000001">
    <property type="protein sequence ID" value="REG37269.1"/>
    <property type="molecule type" value="Genomic_DNA"/>
</dbReference>
<feature type="domain" description="CARDB" evidence="1">
    <location>
        <begin position="595"/>
        <end position="720"/>
    </location>
</feature>
<dbReference type="Proteomes" id="UP000256345">
    <property type="component" value="Unassembled WGS sequence"/>
</dbReference>
<organism evidence="2 3">
    <name type="scientific">Archangium gephyra</name>
    <dbReference type="NCBI Taxonomy" id="48"/>
    <lineage>
        <taxon>Bacteria</taxon>
        <taxon>Pseudomonadati</taxon>
        <taxon>Myxococcota</taxon>
        <taxon>Myxococcia</taxon>
        <taxon>Myxococcales</taxon>
        <taxon>Cystobacterineae</taxon>
        <taxon>Archangiaceae</taxon>
        <taxon>Archangium</taxon>
    </lineage>
</organism>
<gene>
    <name evidence="2" type="ORF">ATI61_101249</name>
</gene>
<protein>
    <submittedName>
        <fullName evidence="2">CARDB protein</fullName>
    </submittedName>
</protein>
<dbReference type="InterPro" id="IPR011635">
    <property type="entry name" value="CARDB"/>
</dbReference>
<sequence>MRQPDAWRAATRCLVMGLWVLAGCGQEDLPADTAPLRSSTAALEESGPDLIVTEVRGPASVSIGHDFTATVKVCNQGTATSSNWPRVELFLSMDASLTLPDPNAPPDSPVDQVSLGFTDLYLSLQPGQCERLSLSVNASLPPAAQDEGAYYLAAAIDTTQAEQESREDNNILVGGLMGVGSRPDLVVTGVSAPPSTRNGDAFFAAVTVCNQGTASTSAGSSYPYNGSRVELFLSTDAELTPPEPGSPSPSTPTDQVSIGYAALETLQPGQCVKKAVPATTTLPPAAQADGAYYLVAAVDTTHLEQELREDNNVHVSGLLGVGNRPDLVVTEVRGPANVRPWQGFTASVKVCNQGTASTSGSTQARVDLFLLADATLSMPVPGEPMDPMPIESVELEQPLSPGQCVTKSLRASAAPPSGGSGDGAYYLAAAVDTDQVEQELREDNNVRVGGLMGVGQGPDLVVTEVKAPSNVWLGQDFIAAVKVCNQGTSATNSYYPRARLELYLSMDTELSLPDPYMPSGTPTDQHLIAELELDTLYEGQCVTKNVPAHAWTPQAAQGEGAYYLAAAIDTNQVEQELREDNNVLVGDLMGVGHRADLVVTGLSAPPSAWHGQPFEASVRVCNQGTDSTQGSSYGRPRVELFLSTEADPILPSPGMPVDDPREIGFVELEQALEPGQCVTERVLASAHPPPTMLNYGAYYLVAAVDTEHDVEELREDNNVFLGGRMGVGYRSDLVVTELSGPASLRPHRDFLATAKVCNQGTSSSSGSARLGLILSMDAELTPPGPSSPDMLEDQVTIGHVDLYQSLQPGQCVTKRVPGYAMPPPAAQGYDGAYYLAAAIDTEHDDVELREDNNVFVGGLVGVGDRPDLVVTELRGPASLSPGQDFLASVKVCNQGTTSANGGYSSMRLELFLSMDSELTPPGPSMPSSGMPEDQISIGHVELDTLYEGQCVTKSVEAFAALPPAAPGDGAYYLAAAVDSTRAALELREDNNVFVSGLVGVGHLSDFVVTELSVPANLRYSQDFTASVKVCNQGTTTPSGGSHPSYGTPRVELFLSMDTELTLPGPYSPYPSGSNDDQRSIGWVDLDQPMYPGQCVTQSIQASAWLPQAARGEGTYYLAAAVDTNQAAPELREDNNVRVSGPVGVGDRPDLVVTGVSAPANLEPGQDFTASVEVCNQGTSATSSSSRLDLFLSMDTELTLPDPAFPSPGTPMDQATAGFVELNPPLAPGQCVTKSVPATATRPPDAQGDGAFHLIAAIDTTRTEQELREDNNLHVGGLVGVGNRPDLVVTGVDAPANLEPGQSFTALVEVCNQGTAPIDGGSYFGPRVELFLSMDTELTLRDPFMPSPGTPMDQASLGYVELNQSLYPGQCVTESVEAFASLPPAAEGDGVYYLVAAVDSYQHQQELREDNNVHVGGLIHVGALPAP</sequence>
<dbReference type="Pfam" id="PF07705">
    <property type="entry name" value="CARDB"/>
    <property type="match status" value="4"/>
</dbReference>
<dbReference type="PROSITE" id="PS51257">
    <property type="entry name" value="PROKAR_LIPOPROTEIN"/>
    <property type="match status" value="1"/>
</dbReference>
<reference evidence="2 3" key="1">
    <citation type="submission" date="2018-08" db="EMBL/GenBank/DDBJ databases">
        <title>Genomic Encyclopedia of Archaeal and Bacterial Type Strains, Phase II (KMG-II): from individual species to whole genera.</title>
        <authorList>
            <person name="Goeker M."/>
        </authorList>
    </citation>
    <scope>NUCLEOTIDE SEQUENCE [LARGE SCALE GENOMIC DNA]</scope>
    <source>
        <strain evidence="2 3">DSM 2261</strain>
    </source>
</reference>
<comment type="caution">
    <text evidence="2">The sequence shown here is derived from an EMBL/GenBank/DDBJ whole genome shotgun (WGS) entry which is preliminary data.</text>
</comment>
<feature type="domain" description="CARDB" evidence="1">
    <location>
        <begin position="324"/>
        <end position="447"/>
    </location>
</feature>
<evidence type="ECO:0000313" key="2">
    <source>
        <dbReference type="EMBL" id="REG37269.1"/>
    </source>
</evidence>
<keyword evidence="3" id="KW-1185">Reference proteome</keyword>
<accession>A0ABX9KAZ8</accession>
<dbReference type="Gene3D" id="2.60.40.10">
    <property type="entry name" value="Immunoglobulins"/>
    <property type="match status" value="10"/>
</dbReference>
<feature type="domain" description="CARDB" evidence="1">
    <location>
        <begin position="48"/>
        <end position="172"/>
    </location>
</feature>
<evidence type="ECO:0000259" key="1">
    <source>
        <dbReference type="Pfam" id="PF07705"/>
    </source>
</evidence>
<dbReference type="RefSeq" id="WP_169800758.1">
    <property type="nucleotide sequence ID" value="NZ_CP011509.1"/>
</dbReference>
<name>A0ABX9KAZ8_9BACT</name>